<evidence type="ECO:0000256" key="3">
    <source>
        <dbReference type="ARBA" id="ARBA00022475"/>
    </source>
</evidence>
<feature type="transmembrane region" description="Helical" evidence="7">
    <location>
        <begin position="545"/>
        <end position="562"/>
    </location>
</feature>
<keyword evidence="5 7" id="KW-1133">Transmembrane helix</keyword>
<dbReference type="HOGENOM" id="CLU_005108_1_1_11"/>
<comment type="similarity">
    <text evidence="2">Belongs to the resistance-nodulation-cell division (RND) (TC 2.A.6) family. MmpL subfamily.</text>
</comment>
<dbReference type="OrthoDB" id="7051771at2"/>
<feature type="transmembrane region" description="Helical" evidence="7">
    <location>
        <begin position="682"/>
        <end position="704"/>
    </location>
</feature>
<feature type="transmembrane region" description="Helical" evidence="7">
    <location>
        <begin position="569"/>
        <end position="592"/>
    </location>
</feature>
<evidence type="ECO:0000313" key="10">
    <source>
        <dbReference type="Proteomes" id="UP000008229"/>
    </source>
</evidence>
<evidence type="ECO:0000256" key="5">
    <source>
        <dbReference type="ARBA" id="ARBA00022989"/>
    </source>
</evidence>
<dbReference type="STRING" id="469383.Cwoe_5635"/>
<keyword evidence="3" id="KW-1003">Cell membrane</keyword>
<keyword evidence="4 7" id="KW-0812">Transmembrane</keyword>
<dbReference type="SUPFAM" id="SSF82866">
    <property type="entry name" value="Multidrug efflux transporter AcrB transmembrane domain"/>
    <property type="match status" value="2"/>
</dbReference>
<dbReference type="PANTHER" id="PTHR33406">
    <property type="entry name" value="MEMBRANE PROTEIN MJ1562-RELATED"/>
    <property type="match status" value="1"/>
</dbReference>
<reference evidence="10" key="2">
    <citation type="submission" date="2010-01" db="EMBL/GenBank/DDBJ databases">
        <title>The complete genome of Conexibacter woesei DSM 14684.</title>
        <authorList>
            <consortium name="US DOE Joint Genome Institute (JGI-PGF)"/>
            <person name="Lucas S."/>
            <person name="Copeland A."/>
            <person name="Lapidus A."/>
            <person name="Glavina del Rio T."/>
            <person name="Dalin E."/>
            <person name="Tice H."/>
            <person name="Bruce D."/>
            <person name="Goodwin L."/>
            <person name="Pitluck S."/>
            <person name="Kyrpides N."/>
            <person name="Mavromatis K."/>
            <person name="Ivanova N."/>
            <person name="Mikhailova N."/>
            <person name="Chertkov O."/>
            <person name="Brettin T."/>
            <person name="Detter J.C."/>
            <person name="Han C."/>
            <person name="Larimer F."/>
            <person name="Land M."/>
            <person name="Hauser L."/>
            <person name="Markowitz V."/>
            <person name="Cheng J.-F."/>
            <person name="Hugenholtz P."/>
            <person name="Woyke T."/>
            <person name="Wu D."/>
            <person name="Pukall R."/>
            <person name="Steenblock K."/>
            <person name="Schneider S."/>
            <person name="Klenk H.-P."/>
            <person name="Eisen J.A."/>
        </authorList>
    </citation>
    <scope>NUCLEOTIDE SEQUENCE [LARGE SCALE GENOMIC DNA]</scope>
    <source>
        <strain evidence="10">DSM 14684 / CIP 108061 / JCM 11494 / NBRC 100937 / ID131577</strain>
    </source>
</reference>
<feature type="transmembrane region" description="Helical" evidence="7">
    <location>
        <begin position="303"/>
        <end position="327"/>
    </location>
</feature>
<evidence type="ECO:0000256" key="6">
    <source>
        <dbReference type="ARBA" id="ARBA00023136"/>
    </source>
</evidence>
<dbReference type="Gene3D" id="1.20.1640.10">
    <property type="entry name" value="Multidrug efflux transporter AcrB transmembrane domain"/>
    <property type="match status" value="2"/>
</dbReference>
<dbReference type="KEGG" id="cwo:Cwoe_5635"/>
<organism evidence="9 10">
    <name type="scientific">Conexibacter woesei (strain DSM 14684 / CCUG 47730 / CIP 108061 / JCM 11494 / NBRC 100937 / ID131577)</name>
    <dbReference type="NCBI Taxonomy" id="469383"/>
    <lineage>
        <taxon>Bacteria</taxon>
        <taxon>Bacillati</taxon>
        <taxon>Actinomycetota</taxon>
        <taxon>Thermoleophilia</taxon>
        <taxon>Solirubrobacterales</taxon>
        <taxon>Conexibacteraceae</taxon>
        <taxon>Conexibacter</taxon>
    </lineage>
</organism>
<evidence type="ECO:0000256" key="4">
    <source>
        <dbReference type="ARBA" id="ARBA00022692"/>
    </source>
</evidence>
<comment type="subcellular location">
    <subcellularLocation>
        <location evidence="1">Cell membrane</location>
        <topology evidence="1">Multi-pass membrane protein</topology>
    </subcellularLocation>
</comment>
<name>D3F0V5_CONWI</name>
<evidence type="ECO:0000256" key="7">
    <source>
        <dbReference type="SAM" id="Phobius"/>
    </source>
</evidence>
<keyword evidence="6 7" id="KW-0472">Membrane</keyword>
<feature type="domain" description="Membrane transport protein MMPL" evidence="8">
    <location>
        <begin position="47"/>
        <end position="338"/>
    </location>
</feature>
<feature type="transmembrane region" description="Helical" evidence="7">
    <location>
        <begin position="226"/>
        <end position="246"/>
    </location>
</feature>
<dbReference type="InterPro" id="IPR050545">
    <property type="entry name" value="Mycobact_MmpL"/>
</dbReference>
<evidence type="ECO:0000256" key="1">
    <source>
        <dbReference type="ARBA" id="ARBA00004651"/>
    </source>
</evidence>
<dbReference type="GO" id="GO:0005886">
    <property type="term" value="C:plasma membrane"/>
    <property type="evidence" value="ECO:0007669"/>
    <property type="project" value="UniProtKB-SubCell"/>
</dbReference>
<feature type="transmembrane region" description="Helical" evidence="7">
    <location>
        <begin position="198"/>
        <end position="220"/>
    </location>
</feature>
<dbReference type="PANTHER" id="PTHR33406:SF11">
    <property type="entry name" value="MEMBRANE PROTEIN SCO6666-RELATED"/>
    <property type="match status" value="1"/>
</dbReference>
<evidence type="ECO:0000256" key="2">
    <source>
        <dbReference type="ARBA" id="ARBA00010157"/>
    </source>
</evidence>
<feature type="transmembrane region" description="Helical" evidence="7">
    <location>
        <begin position="276"/>
        <end position="297"/>
    </location>
</feature>
<proteinExistence type="inferred from homology"/>
<evidence type="ECO:0000259" key="8">
    <source>
        <dbReference type="Pfam" id="PF03176"/>
    </source>
</evidence>
<dbReference type="eggNOG" id="COG2409">
    <property type="taxonomic scope" value="Bacteria"/>
</dbReference>
<feature type="domain" description="Membrane transport protein MMPL" evidence="8">
    <location>
        <begin position="423"/>
        <end position="717"/>
    </location>
</feature>
<protein>
    <submittedName>
        <fullName evidence="9">MMPL domain protein</fullName>
    </submittedName>
</protein>
<dbReference type="Pfam" id="PF03176">
    <property type="entry name" value="MMPL"/>
    <property type="match status" value="2"/>
</dbReference>
<dbReference type="InterPro" id="IPR004869">
    <property type="entry name" value="MMPL_dom"/>
</dbReference>
<dbReference type="AlphaFoldDB" id="D3F0V5"/>
<evidence type="ECO:0000313" key="9">
    <source>
        <dbReference type="EMBL" id="ADB54039.1"/>
    </source>
</evidence>
<dbReference type="Proteomes" id="UP000008229">
    <property type="component" value="Chromosome"/>
</dbReference>
<feature type="transmembrane region" description="Helical" evidence="7">
    <location>
        <begin position="171"/>
        <end position="191"/>
    </location>
</feature>
<dbReference type="EMBL" id="CP001854">
    <property type="protein sequence ID" value="ADB54039.1"/>
    <property type="molecule type" value="Genomic_DNA"/>
</dbReference>
<sequence length="734" mass="75062" precursor="true">MTAMLRNLAQATTRRPRVSIAALLLLSIALIGAGTSAGGDFVDDFTVPGIESQKAQDLIGERFPGQGGDSATVVLTSGGPLKQAGRASAIAAATAAIERQPHVSSVEDPFSAGHLSRDGRTAFTTVTYDGDADDLGKEPRERLEEATKPLARAGVGVAMAGPIVDAGNEGALPIGELAGVVVALVLLLLVLRSARAALSSLLTAFVGLGLGFAALGLAAAGMDIPSLAPTMAAMLGLGAGIDYALLSASRVQEELRAGRTPAAAATRANETAGHSAVTAAGIVLVSISGLLVTGIPFVGKVGVAAGVMVLLTALVGVLLLPPLFAAAGRKMLPRRERAQPAAPADPFEANGFDAAAGGGGAAAEADAGHAADAADAADAGHAGWAVRRPWFALVLGSIVAVVLCVPAAGIELGQPDNGNLPRDETQRQAYDRLAAAFGPGFNGPLVVAVDAPQDAAGVAGKLRTALADTPDVVSVSEPALNREGDAALVTVYPRSSPQDDQTADLVKRLRDDTIPAALEGSSATAYVGGYTARIVDEAQRIADRLPLFALVVVGLSLLLLAMTFRSLKVAVLSAVFNLVSIVAAYGVIHLFFQTETGANLIGVDVQPIVPYTPLFMFAILFGLSTDYNVFLLSRVREEWQRLGHVGPAVAVASARTRRTITAAGAIMIVVFLGFATDPDSTIKMTGIGLASAILVDITLVRLVLAPASLTLLGDRLWGVHPTVAESEQRRVPAA</sequence>
<keyword evidence="10" id="KW-1185">Reference proteome</keyword>
<feature type="transmembrane region" description="Helical" evidence="7">
    <location>
        <begin position="390"/>
        <end position="410"/>
    </location>
</feature>
<gene>
    <name evidence="9" type="ordered locus">Cwoe_5635</name>
</gene>
<dbReference type="RefSeq" id="WP_012937090.1">
    <property type="nucleotide sequence ID" value="NC_013739.1"/>
</dbReference>
<feature type="transmembrane region" description="Helical" evidence="7">
    <location>
        <begin position="612"/>
        <end position="632"/>
    </location>
</feature>
<accession>D3F0V5</accession>
<reference evidence="9 10" key="1">
    <citation type="journal article" date="2010" name="Stand. Genomic Sci.">
        <title>Complete genome sequence of Conexibacter woesei type strain (ID131577).</title>
        <authorList>
            <person name="Pukall R."/>
            <person name="Lapidus A."/>
            <person name="Glavina Del Rio T."/>
            <person name="Copeland A."/>
            <person name="Tice H."/>
            <person name="Cheng J.-F."/>
            <person name="Lucas S."/>
            <person name="Chen F."/>
            <person name="Nolan M."/>
            <person name="Bruce D."/>
            <person name="Goodwin L."/>
            <person name="Pitluck S."/>
            <person name="Mavromatis K."/>
            <person name="Ivanova N."/>
            <person name="Ovchinnikova G."/>
            <person name="Pati A."/>
            <person name="Chen A."/>
            <person name="Palaniappan K."/>
            <person name="Land M."/>
            <person name="Hauser L."/>
            <person name="Chang Y.-J."/>
            <person name="Jeffries C.D."/>
            <person name="Chain P."/>
            <person name="Meincke L."/>
            <person name="Sims D."/>
            <person name="Brettin T."/>
            <person name="Detter J.C."/>
            <person name="Rohde M."/>
            <person name="Goeker M."/>
            <person name="Bristow J."/>
            <person name="Eisen J.A."/>
            <person name="Markowitz V."/>
            <person name="Kyrpides N.C."/>
            <person name="Klenk H.-P."/>
            <person name="Hugenholtz P."/>
        </authorList>
    </citation>
    <scope>NUCLEOTIDE SEQUENCE [LARGE SCALE GENOMIC DNA]</scope>
    <source>
        <strain evidence="10">DSM 14684 / CIP 108061 / JCM 11494 / NBRC 100937 / ID131577</strain>
    </source>
</reference>
<feature type="transmembrane region" description="Helical" evidence="7">
    <location>
        <begin position="659"/>
        <end position="676"/>
    </location>
</feature>